<keyword evidence="3 12" id="KW-0813">Transport</keyword>
<evidence type="ECO:0000256" key="9">
    <source>
        <dbReference type="ARBA" id="ARBA00023065"/>
    </source>
</evidence>
<evidence type="ECO:0000256" key="3">
    <source>
        <dbReference type="ARBA" id="ARBA00022448"/>
    </source>
</evidence>
<dbReference type="PROSITE" id="PS51013">
    <property type="entry name" value="PANNEXIN"/>
    <property type="match status" value="1"/>
</dbReference>
<dbReference type="AlphaFoldDB" id="A0A183UH66"/>
<proteinExistence type="inferred from homology"/>
<gene>
    <name evidence="12" type="primary">inx</name>
    <name evidence="13" type="ORF">TCNE_LOCUS7836</name>
</gene>
<evidence type="ECO:0000256" key="1">
    <source>
        <dbReference type="ARBA" id="ARBA00004610"/>
    </source>
</evidence>
<evidence type="ECO:0000256" key="5">
    <source>
        <dbReference type="ARBA" id="ARBA00022692"/>
    </source>
</evidence>
<dbReference type="PANTHER" id="PTHR11893:SF20">
    <property type="entry name" value="INNEXIN-3"/>
    <property type="match status" value="1"/>
</dbReference>
<evidence type="ECO:0000256" key="10">
    <source>
        <dbReference type="ARBA" id="ARBA00023136"/>
    </source>
</evidence>
<evidence type="ECO:0000256" key="6">
    <source>
        <dbReference type="ARBA" id="ARBA00022868"/>
    </source>
</evidence>
<keyword evidence="7" id="KW-0965">Cell junction</keyword>
<reference evidence="15" key="1">
    <citation type="submission" date="2016-06" db="UniProtKB">
        <authorList>
            <consortium name="WormBaseParasite"/>
        </authorList>
    </citation>
    <scope>IDENTIFICATION</scope>
</reference>
<keyword evidence="11 12" id="KW-0407">Ion channel</keyword>
<keyword evidence="9 12" id="KW-0406">Ion transport</keyword>
<dbReference type="Proteomes" id="UP000050794">
    <property type="component" value="Unassembled WGS sequence"/>
</dbReference>
<evidence type="ECO:0000313" key="13">
    <source>
        <dbReference type="EMBL" id="VDM39157.1"/>
    </source>
</evidence>
<dbReference type="GO" id="GO:0005243">
    <property type="term" value="F:gap junction channel activity"/>
    <property type="evidence" value="ECO:0007669"/>
    <property type="project" value="TreeGrafter"/>
</dbReference>
<evidence type="ECO:0000313" key="14">
    <source>
        <dbReference type="Proteomes" id="UP000050794"/>
    </source>
</evidence>
<feature type="transmembrane region" description="Helical" evidence="12">
    <location>
        <begin position="106"/>
        <end position="125"/>
    </location>
</feature>
<feature type="transmembrane region" description="Helical" evidence="12">
    <location>
        <begin position="177"/>
        <end position="194"/>
    </location>
</feature>
<reference evidence="13 14" key="2">
    <citation type="submission" date="2018-11" db="EMBL/GenBank/DDBJ databases">
        <authorList>
            <consortium name="Pathogen Informatics"/>
        </authorList>
    </citation>
    <scope>NUCLEOTIDE SEQUENCE [LARGE SCALE GENOMIC DNA]</scope>
</reference>
<evidence type="ECO:0000256" key="8">
    <source>
        <dbReference type="ARBA" id="ARBA00022989"/>
    </source>
</evidence>
<dbReference type="EMBL" id="UYWY01019767">
    <property type="protein sequence ID" value="VDM39157.1"/>
    <property type="molecule type" value="Genomic_DNA"/>
</dbReference>
<keyword evidence="8 12" id="KW-1133">Transmembrane helix</keyword>
<accession>A0A183UH66</accession>
<keyword evidence="4" id="KW-1003">Cell membrane</keyword>
<comment type="subcellular location">
    <subcellularLocation>
        <location evidence="1">Cell junction</location>
        <location evidence="1">Gap junction</location>
    </subcellularLocation>
    <subcellularLocation>
        <location evidence="2 12">Cell membrane</location>
        <topology evidence="2 12">Multi-pass membrane protein</topology>
    </subcellularLocation>
</comment>
<sequence length="400" mass="45535">MFLWPDEIGGRLSALRSDPTDDIVDRLNYVYTVSLLVFFAALVGAKQHFGSPIQCMAPAHFPGTWTNYAHDYCFVSNTYSLNVTKPITDGLTTGTVTKQEIVYYQWVPYVLVIQAFLLLVPKIFWNSITSFHGVDMRSVVEEAMKLRSMRASSSRALQLAKIASFAVRYLHNTRTSSLLKLLFGSWFFTVFYILTKWLFVAVALIDLALINVFIGDGSLLWGYRLLNDFAVGHTWRTTGMFPRVTFCDFNIAHLAQTNVYSVQCVLMVNILNEKIFLFLWFWITALTAVDLLSAFYTTFVFITPSFRRSRILRLFQIEANERSGAEGQAFSRFMRHSLKPDSALLLWFVNSHAGGLIANELAWQIWGTVNSSQRLPRSLGKQDWIGKKTRGVSPLAFSEI</sequence>
<keyword evidence="5 12" id="KW-0812">Transmembrane</keyword>
<feature type="transmembrane region" description="Helical" evidence="12">
    <location>
        <begin position="275"/>
        <end position="303"/>
    </location>
</feature>
<dbReference type="Pfam" id="PF00876">
    <property type="entry name" value="Innexin"/>
    <property type="match status" value="1"/>
</dbReference>
<evidence type="ECO:0000256" key="2">
    <source>
        <dbReference type="ARBA" id="ARBA00004651"/>
    </source>
</evidence>
<dbReference type="WBParaSite" id="TCNE_0000783601-mRNA-1">
    <property type="protein sequence ID" value="TCNE_0000783601-mRNA-1"/>
    <property type="gene ID" value="TCNE_0000783601"/>
</dbReference>
<evidence type="ECO:0000313" key="15">
    <source>
        <dbReference type="WBParaSite" id="TCNE_0000783601-mRNA-1"/>
    </source>
</evidence>
<comment type="function">
    <text evidence="12">Structural component of the gap junctions.</text>
</comment>
<dbReference type="GO" id="GO:0005886">
    <property type="term" value="C:plasma membrane"/>
    <property type="evidence" value="ECO:0007669"/>
    <property type="project" value="UniProtKB-SubCell"/>
</dbReference>
<dbReference type="GO" id="GO:0034220">
    <property type="term" value="P:monoatomic ion transmembrane transport"/>
    <property type="evidence" value="ECO:0007669"/>
    <property type="project" value="UniProtKB-KW"/>
</dbReference>
<keyword evidence="6" id="KW-0303">Gap junction</keyword>
<protein>
    <recommendedName>
        <fullName evidence="12">Innexin</fullName>
    </recommendedName>
</protein>
<organism evidence="14 15">
    <name type="scientific">Toxocara canis</name>
    <name type="common">Canine roundworm</name>
    <dbReference type="NCBI Taxonomy" id="6265"/>
    <lineage>
        <taxon>Eukaryota</taxon>
        <taxon>Metazoa</taxon>
        <taxon>Ecdysozoa</taxon>
        <taxon>Nematoda</taxon>
        <taxon>Chromadorea</taxon>
        <taxon>Rhabditida</taxon>
        <taxon>Spirurina</taxon>
        <taxon>Ascaridomorpha</taxon>
        <taxon>Ascaridoidea</taxon>
        <taxon>Toxocaridae</taxon>
        <taxon>Toxocara</taxon>
    </lineage>
</organism>
<dbReference type="InterPro" id="IPR000990">
    <property type="entry name" value="Innexin"/>
</dbReference>
<keyword evidence="14" id="KW-1185">Reference proteome</keyword>
<name>A0A183UH66_TOXCA</name>
<keyword evidence="10 12" id="KW-0472">Membrane</keyword>
<dbReference type="GO" id="GO:0005921">
    <property type="term" value="C:gap junction"/>
    <property type="evidence" value="ECO:0007669"/>
    <property type="project" value="UniProtKB-SubCell"/>
</dbReference>
<evidence type="ECO:0000256" key="4">
    <source>
        <dbReference type="ARBA" id="ARBA00022475"/>
    </source>
</evidence>
<evidence type="ECO:0000256" key="7">
    <source>
        <dbReference type="ARBA" id="ARBA00022949"/>
    </source>
</evidence>
<dbReference type="PANTHER" id="PTHR11893">
    <property type="entry name" value="INNEXIN"/>
    <property type="match status" value="1"/>
</dbReference>
<dbReference type="PRINTS" id="PR01262">
    <property type="entry name" value="INNEXIN"/>
</dbReference>
<comment type="similarity">
    <text evidence="12">Belongs to the pannexin family.</text>
</comment>
<evidence type="ECO:0000256" key="12">
    <source>
        <dbReference type="RuleBase" id="RU010713"/>
    </source>
</evidence>
<feature type="transmembrane region" description="Helical" evidence="12">
    <location>
        <begin position="27"/>
        <end position="45"/>
    </location>
</feature>
<evidence type="ECO:0000256" key="11">
    <source>
        <dbReference type="ARBA" id="ARBA00023303"/>
    </source>
</evidence>